<dbReference type="EMBL" id="JAAWVT010000005">
    <property type="protein sequence ID" value="NKG21482.1"/>
    <property type="molecule type" value="Genomic_DNA"/>
</dbReference>
<dbReference type="RefSeq" id="WP_168152279.1">
    <property type="nucleotide sequence ID" value="NZ_JAAWVT010000005.1"/>
</dbReference>
<keyword evidence="1" id="KW-0812">Transmembrane</keyword>
<gene>
    <name evidence="2" type="ORF">HED64_12290</name>
</gene>
<keyword evidence="3" id="KW-1185">Reference proteome</keyword>
<dbReference type="Proteomes" id="UP000746595">
    <property type="component" value="Unassembled WGS sequence"/>
</dbReference>
<keyword evidence="1" id="KW-0472">Membrane</keyword>
<reference evidence="2 3" key="1">
    <citation type="submission" date="2020-04" db="EMBL/GenBank/DDBJ databases">
        <title>Paeniglutamicibacter sp. ANT13_2, a novel actinomycete isolated from sediment in Antarctica.</title>
        <authorList>
            <person name="Sakdapetsiri C."/>
            <person name="Pinyakong O."/>
        </authorList>
    </citation>
    <scope>NUCLEOTIDE SEQUENCE [LARGE SCALE GENOMIC DNA]</scope>
    <source>
        <strain evidence="2 3">ANT13_2</strain>
    </source>
</reference>
<feature type="transmembrane region" description="Helical" evidence="1">
    <location>
        <begin position="20"/>
        <end position="40"/>
    </location>
</feature>
<organism evidence="2 3">
    <name type="scientific">Paeniglutamicibacter terrestris</name>
    <dbReference type="NCBI Taxonomy" id="2723403"/>
    <lineage>
        <taxon>Bacteria</taxon>
        <taxon>Bacillati</taxon>
        <taxon>Actinomycetota</taxon>
        <taxon>Actinomycetes</taxon>
        <taxon>Micrococcales</taxon>
        <taxon>Micrococcaceae</taxon>
        <taxon>Paeniglutamicibacter</taxon>
    </lineage>
</organism>
<evidence type="ECO:0000313" key="2">
    <source>
        <dbReference type="EMBL" id="NKG21482.1"/>
    </source>
</evidence>
<evidence type="ECO:0000256" key="1">
    <source>
        <dbReference type="SAM" id="Phobius"/>
    </source>
</evidence>
<keyword evidence="1" id="KW-1133">Transmembrane helix</keyword>
<evidence type="ECO:0000313" key="3">
    <source>
        <dbReference type="Proteomes" id="UP000746595"/>
    </source>
</evidence>
<name>A0ABX1G7T9_9MICC</name>
<proteinExistence type="predicted"/>
<protein>
    <submittedName>
        <fullName evidence="2">Uncharacterized protein</fullName>
    </submittedName>
</protein>
<comment type="caution">
    <text evidence="2">The sequence shown here is derived from an EMBL/GenBank/DDBJ whole genome shotgun (WGS) entry which is preliminary data.</text>
</comment>
<feature type="transmembrane region" description="Helical" evidence="1">
    <location>
        <begin position="46"/>
        <end position="67"/>
    </location>
</feature>
<accession>A0ABX1G7T9</accession>
<sequence>MYSNGKNVAHSGQGHLTGNIVALVVFMVLFIGAIYSLSYWTLENAWLPGISCFVLLILSFGIPQHILGMSDRNPTKTAHQD</sequence>